<dbReference type="InterPro" id="IPR000700">
    <property type="entry name" value="PAS-assoc_C"/>
</dbReference>
<evidence type="ECO:0000256" key="6">
    <source>
        <dbReference type="ARBA" id="ARBA00023012"/>
    </source>
</evidence>
<dbReference type="EC" id="2.7.13.3" evidence="2"/>
<dbReference type="NCBIfam" id="TIGR00229">
    <property type="entry name" value="sensory_box"/>
    <property type="match status" value="1"/>
</dbReference>
<dbReference type="SMART" id="SM00387">
    <property type="entry name" value="HATPase_c"/>
    <property type="match status" value="1"/>
</dbReference>
<dbReference type="AlphaFoldDB" id="A0A4R9LZX9"/>
<dbReference type="SUPFAM" id="SSF47384">
    <property type="entry name" value="Homodimeric domain of signal transducing histidine kinase"/>
    <property type="match status" value="1"/>
</dbReference>
<name>A0A4R9LZX9_9LEPT</name>
<protein>
    <recommendedName>
        <fullName evidence="2">histidine kinase</fullName>
        <ecNumber evidence="2">2.7.13.3</ecNumber>
    </recommendedName>
</protein>
<gene>
    <name evidence="11" type="ORF">EHS15_06425</name>
</gene>
<feature type="domain" description="PAS" evidence="9">
    <location>
        <begin position="219"/>
        <end position="268"/>
    </location>
</feature>
<feature type="transmembrane region" description="Helical" evidence="7">
    <location>
        <begin position="116"/>
        <end position="136"/>
    </location>
</feature>
<feature type="transmembrane region" description="Helical" evidence="7">
    <location>
        <begin position="6"/>
        <end position="24"/>
    </location>
</feature>
<feature type="transmembrane region" description="Helical" evidence="7">
    <location>
        <begin position="94"/>
        <end position="110"/>
    </location>
</feature>
<evidence type="ECO:0000256" key="1">
    <source>
        <dbReference type="ARBA" id="ARBA00000085"/>
    </source>
</evidence>
<dbReference type="Pfam" id="PF02518">
    <property type="entry name" value="HATPase_c"/>
    <property type="match status" value="1"/>
</dbReference>
<dbReference type="PANTHER" id="PTHR43711">
    <property type="entry name" value="TWO-COMPONENT HISTIDINE KINASE"/>
    <property type="match status" value="1"/>
</dbReference>
<dbReference type="Pfam" id="PF00512">
    <property type="entry name" value="HisKA"/>
    <property type="match status" value="1"/>
</dbReference>
<evidence type="ECO:0000259" key="10">
    <source>
        <dbReference type="PROSITE" id="PS50113"/>
    </source>
</evidence>
<dbReference type="PROSITE" id="PS50109">
    <property type="entry name" value="HIS_KIN"/>
    <property type="match status" value="1"/>
</dbReference>
<dbReference type="InterPro" id="IPR004358">
    <property type="entry name" value="Sig_transdc_His_kin-like_C"/>
</dbReference>
<dbReference type="InterPro" id="IPR036097">
    <property type="entry name" value="HisK_dim/P_sf"/>
</dbReference>
<dbReference type="SMART" id="SM00091">
    <property type="entry name" value="PAS"/>
    <property type="match status" value="1"/>
</dbReference>
<feature type="transmembrane region" description="Helical" evidence="7">
    <location>
        <begin position="189"/>
        <end position="210"/>
    </location>
</feature>
<evidence type="ECO:0000259" key="9">
    <source>
        <dbReference type="PROSITE" id="PS50112"/>
    </source>
</evidence>
<feature type="transmembrane region" description="Helical" evidence="7">
    <location>
        <begin position="59"/>
        <end position="82"/>
    </location>
</feature>
<evidence type="ECO:0000256" key="4">
    <source>
        <dbReference type="ARBA" id="ARBA00022679"/>
    </source>
</evidence>
<keyword evidence="7" id="KW-0812">Transmembrane</keyword>
<evidence type="ECO:0000259" key="8">
    <source>
        <dbReference type="PROSITE" id="PS50109"/>
    </source>
</evidence>
<dbReference type="Gene3D" id="3.30.450.20">
    <property type="entry name" value="PAS domain"/>
    <property type="match status" value="1"/>
</dbReference>
<dbReference type="PROSITE" id="PS50113">
    <property type="entry name" value="PAC"/>
    <property type="match status" value="1"/>
</dbReference>
<dbReference type="Gene3D" id="1.10.287.130">
    <property type="match status" value="1"/>
</dbReference>
<sequence length="581" mass="67008">MDVRTILVLSIFTSLTLGFFLFLFIKVNKSLKAYQFWVWSHFTLALVYVFLGLRGTIPIYYSILLNNLFLVLTFNFRITACLHFFNHKISLKHILSYSALFLSIILYFTLIEDSIFIRTLSVTILIFFTYSYLSWILYKNKNKENAGIILFGIVVFLFYVGLNFARIILIFTDMQSVIFNNSSPFNSVYFTSLLILEVIWVTLFFALTGIRNRMEIREMKEHFEMIFRTSPEAILISRMSDGKILNLNEGFVRITGYTMEEALGKSPLELGIWQSVENRERMRSELFEKGYCENLEFEFQKKDKTKFTGIVSSRVIEVNGEEQVISVTRDISQRKEAERIIQEKNKELHELNITKDKFFSIIAHDLKSPFTGFLGLTELMSDDSGQMKPEEFLSLGKSLHESANNIYSLLENLLEWSRNQRGIIEFEPEIYSLKNIIDENIANIGNYASQKGIEIYNLTSIDITVYADISMLNSILRNLLSNSVKFSNRGNVVKIDAERTEKNETLISVEDNGIGMKPELVQQLFRIDQKVARYGTEGETSTGLGLLLCKEFTDRHNGKIGAESKEQEGSRFWVLLPGPPT</sequence>
<reference evidence="11" key="1">
    <citation type="journal article" date="2019" name="PLoS Negl. Trop. Dis.">
        <title>Revisiting the worldwide diversity of Leptospira species in the environment.</title>
        <authorList>
            <person name="Vincent A.T."/>
            <person name="Schiettekatte O."/>
            <person name="Bourhy P."/>
            <person name="Veyrier F.J."/>
            <person name="Picardeau M."/>
        </authorList>
    </citation>
    <scope>NUCLEOTIDE SEQUENCE [LARGE SCALE GENOMIC DNA]</scope>
    <source>
        <strain evidence="11">201300427</strain>
    </source>
</reference>
<dbReference type="OrthoDB" id="340007at2"/>
<dbReference type="InterPro" id="IPR035965">
    <property type="entry name" value="PAS-like_dom_sf"/>
</dbReference>
<dbReference type="InterPro" id="IPR036890">
    <property type="entry name" value="HATPase_C_sf"/>
</dbReference>
<keyword evidence="7" id="KW-0472">Membrane</keyword>
<dbReference type="SUPFAM" id="SSF55785">
    <property type="entry name" value="PYP-like sensor domain (PAS domain)"/>
    <property type="match status" value="1"/>
</dbReference>
<feature type="transmembrane region" description="Helical" evidence="7">
    <location>
        <begin position="148"/>
        <end position="169"/>
    </location>
</feature>
<keyword evidence="6" id="KW-0902">Two-component regulatory system</keyword>
<dbReference type="PANTHER" id="PTHR43711:SF31">
    <property type="entry name" value="HISTIDINE KINASE"/>
    <property type="match status" value="1"/>
</dbReference>
<accession>A0A4R9LZX9</accession>
<dbReference type="CDD" id="cd00082">
    <property type="entry name" value="HisKA"/>
    <property type="match status" value="1"/>
</dbReference>
<dbReference type="InterPro" id="IPR003594">
    <property type="entry name" value="HATPase_dom"/>
</dbReference>
<evidence type="ECO:0000256" key="2">
    <source>
        <dbReference type="ARBA" id="ARBA00012438"/>
    </source>
</evidence>
<dbReference type="Gene3D" id="3.30.565.10">
    <property type="entry name" value="Histidine kinase-like ATPase, C-terminal domain"/>
    <property type="match status" value="1"/>
</dbReference>
<dbReference type="SUPFAM" id="SSF55874">
    <property type="entry name" value="ATPase domain of HSP90 chaperone/DNA topoisomerase II/histidine kinase"/>
    <property type="match status" value="1"/>
</dbReference>
<evidence type="ECO:0000313" key="12">
    <source>
        <dbReference type="Proteomes" id="UP000298058"/>
    </source>
</evidence>
<evidence type="ECO:0000256" key="5">
    <source>
        <dbReference type="ARBA" id="ARBA00022777"/>
    </source>
</evidence>
<keyword evidence="4" id="KW-0808">Transferase</keyword>
<organism evidence="11 12">
    <name type="scientific">Leptospira idonii</name>
    <dbReference type="NCBI Taxonomy" id="1193500"/>
    <lineage>
        <taxon>Bacteria</taxon>
        <taxon>Pseudomonadati</taxon>
        <taxon>Spirochaetota</taxon>
        <taxon>Spirochaetia</taxon>
        <taxon>Leptospirales</taxon>
        <taxon>Leptospiraceae</taxon>
        <taxon>Leptospira</taxon>
    </lineage>
</organism>
<evidence type="ECO:0000256" key="3">
    <source>
        <dbReference type="ARBA" id="ARBA00022553"/>
    </source>
</evidence>
<dbReference type="PRINTS" id="PR00344">
    <property type="entry name" value="BCTRLSENSOR"/>
</dbReference>
<dbReference type="GO" id="GO:0000155">
    <property type="term" value="F:phosphorelay sensor kinase activity"/>
    <property type="evidence" value="ECO:0007669"/>
    <property type="project" value="InterPro"/>
</dbReference>
<dbReference type="Proteomes" id="UP000298058">
    <property type="component" value="Unassembled WGS sequence"/>
</dbReference>
<dbReference type="CDD" id="cd00130">
    <property type="entry name" value="PAS"/>
    <property type="match status" value="1"/>
</dbReference>
<keyword evidence="12" id="KW-1185">Reference proteome</keyword>
<dbReference type="InterPro" id="IPR050736">
    <property type="entry name" value="Sensor_HK_Regulatory"/>
</dbReference>
<dbReference type="EMBL" id="RQHW01000018">
    <property type="protein sequence ID" value="TGN20004.1"/>
    <property type="molecule type" value="Genomic_DNA"/>
</dbReference>
<dbReference type="Pfam" id="PF13426">
    <property type="entry name" value="PAS_9"/>
    <property type="match status" value="1"/>
</dbReference>
<comment type="catalytic activity">
    <reaction evidence="1">
        <text>ATP + protein L-histidine = ADP + protein N-phospho-L-histidine.</text>
        <dbReference type="EC" id="2.7.13.3"/>
    </reaction>
</comment>
<dbReference type="InterPro" id="IPR003661">
    <property type="entry name" value="HisK_dim/P_dom"/>
</dbReference>
<dbReference type="InterPro" id="IPR005467">
    <property type="entry name" value="His_kinase_dom"/>
</dbReference>
<comment type="caution">
    <text evidence="11">The sequence shown here is derived from an EMBL/GenBank/DDBJ whole genome shotgun (WGS) entry which is preliminary data.</text>
</comment>
<keyword evidence="3" id="KW-0597">Phosphoprotein</keyword>
<dbReference type="SMART" id="SM00388">
    <property type="entry name" value="HisKA"/>
    <property type="match status" value="1"/>
</dbReference>
<feature type="domain" description="PAC" evidence="10">
    <location>
        <begin position="293"/>
        <end position="343"/>
    </location>
</feature>
<evidence type="ECO:0000256" key="7">
    <source>
        <dbReference type="SAM" id="Phobius"/>
    </source>
</evidence>
<evidence type="ECO:0000313" key="11">
    <source>
        <dbReference type="EMBL" id="TGN20004.1"/>
    </source>
</evidence>
<keyword evidence="5 11" id="KW-0418">Kinase</keyword>
<dbReference type="InterPro" id="IPR000014">
    <property type="entry name" value="PAS"/>
</dbReference>
<dbReference type="PROSITE" id="PS50112">
    <property type="entry name" value="PAS"/>
    <property type="match status" value="1"/>
</dbReference>
<feature type="transmembrane region" description="Helical" evidence="7">
    <location>
        <begin position="36"/>
        <end position="53"/>
    </location>
</feature>
<feature type="domain" description="Histidine kinase" evidence="8">
    <location>
        <begin position="361"/>
        <end position="580"/>
    </location>
</feature>
<proteinExistence type="predicted"/>
<keyword evidence="7" id="KW-1133">Transmembrane helix</keyword>